<proteinExistence type="predicted"/>
<feature type="transmembrane region" description="Helical" evidence="1">
    <location>
        <begin position="6"/>
        <end position="26"/>
    </location>
</feature>
<protein>
    <recommendedName>
        <fullName evidence="4">DUF748 domain-containing protein</fullName>
    </recommendedName>
</protein>
<reference evidence="2" key="2">
    <citation type="submission" date="2012-09" db="EMBL/GenBank/DDBJ databases">
        <title>The complete sequence of Psychroflexus torquis an extreme psychrophile from sea-ice that is stimulated by light.</title>
        <authorList>
            <person name="Feng S."/>
            <person name="Powell S.M."/>
            <person name="Bowman J.P."/>
        </authorList>
    </citation>
    <scope>NUCLEOTIDE SEQUENCE [LARGE SCALE GENOMIC DNA]</scope>
    <source>
        <strain evidence="2">ATCC 700755</strain>
    </source>
</reference>
<evidence type="ECO:0000313" key="2">
    <source>
        <dbReference type="EMBL" id="AFU67816.1"/>
    </source>
</evidence>
<dbReference type="Proteomes" id="UP000008514">
    <property type="component" value="Chromosome"/>
</dbReference>
<dbReference type="KEGG" id="ptq:P700755_000821"/>
<dbReference type="eggNOG" id="ENOG502Z80K">
    <property type="taxonomic scope" value="Bacteria"/>
</dbReference>
<dbReference type="RefSeq" id="WP_015023433.1">
    <property type="nucleotide sequence ID" value="NC_018721.1"/>
</dbReference>
<dbReference type="AlphaFoldDB" id="K4IFF2"/>
<dbReference type="EMBL" id="CP003879">
    <property type="protein sequence ID" value="AFU67816.1"/>
    <property type="molecule type" value="Genomic_DNA"/>
</dbReference>
<dbReference type="OrthoDB" id="1412480at2"/>
<name>K4IFF2_PSYTT</name>
<evidence type="ECO:0000313" key="3">
    <source>
        <dbReference type="Proteomes" id="UP000008514"/>
    </source>
</evidence>
<keyword evidence="1" id="KW-1133">Transmembrane helix</keyword>
<gene>
    <name evidence="2" type="ordered locus">P700755_000821</name>
</gene>
<evidence type="ECO:0008006" key="4">
    <source>
        <dbReference type="Google" id="ProtNLM"/>
    </source>
</evidence>
<dbReference type="STRING" id="313595.P700755_000821"/>
<organism evidence="2 3">
    <name type="scientific">Psychroflexus torquis (strain ATCC 700755 / CIP 106069 / ACAM 623)</name>
    <dbReference type="NCBI Taxonomy" id="313595"/>
    <lineage>
        <taxon>Bacteria</taxon>
        <taxon>Pseudomonadati</taxon>
        <taxon>Bacteroidota</taxon>
        <taxon>Flavobacteriia</taxon>
        <taxon>Flavobacteriales</taxon>
        <taxon>Flavobacteriaceae</taxon>
        <taxon>Psychroflexus</taxon>
    </lineage>
</organism>
<keyword evidence="1" id="KW-0812">Transmembrane</keyword>
<reference evidence="2" key="1">
    <citation type="submission" date="2006-03" db="EMBL/GenBank/DDBJ databases">
        <authorList>
            <person name="Bowman J."/>
            <person name="Ferriera S."/>
            <person name="Johnson J."/>
            <person name="Kravitz S."/>
            <person name="Halpern A."/>
            <person name="Remington K."/>
            <person name="Beeson K."/>
            <person name="Tran B."/>
            <person name="Rogers Y.-H."/>
            <person name="Friedman R."/>
            <person name="Venter J.C."/>
        </authorList>
    </citation>
    <scope>NUCLEOTIDE SEQUENCE [LARGE SCALE GENOMIC DNA]</scope>
    <source>
        <strain evidence="2">ATCC 700755</strain>
    </source>
</reference>
<keyword evidence="1" id="KW-0472">Membrane</keyword>
<keyword evidence="3" id="KW-1185">Reference proteome</keyword>
<sequence length="486" mass="55863">MKKTLSYIVILSSLFVIGFIIADFIISNKVKKRLSKEPSISYTSFNVNVLTGSLELEGFKFYDSIKDIQADYIYLNVDVLHYTLEKDIKIENLEVKGLNLKYNTALAKVENNKNTLDAASSVEIKAIKISQSSVEYTTAKGKRLRINEIDLAAKNARWPLDMNFDWLMDDSFTIKAKDLHYDLDDLHDLTIDDFSFKNRKVDFKNFKIKPKYTQQSYIKHIKVEKDLMDLDAKLISLEGVELGQNEDKLQLSLDKILIDSTNFNIYRDKTIADDTSYKPLYSESLRDLEFDLLVDSILVSKLDINYQELFHTDRPPGDINFETIDVQITNLHSGINKENSEIAVIASGKLSKQSQILFTMSLNPNQERFKVSTLIKDVEDSSLNTFFAPAMRMKLEGKINRIETAFTGTNSEAKGEFRIAYKNLKLKILNKRGGENHFASLLSNVFVNNKDVDETIKIDKVKRDTTKSFWNYLWKIHLKGLKQSLL</sequence>
<dbReference type="HOGENOM" id="CLU_027065_1_0_10"/>
<accession>K4IFF2</accession>
<evidence type="ECO:0000256" key="1">
    <source>
        <dbReference type="SAM" id="Phobius"/>
    </source>
</evidence>